<reference evidence="10" key="1">
    <citation type="submission" date="2021-03" db="EMBL/GenBank/DDBJ databases">
        <title>Acanthopleuribacteraceae sp. M133.</title>
        <authorList>
            <person name="Wang G."/>
        </authorList>
    </citation>
    <scope>NUCLEOTIDE SEQUENCE</scope>
    <source>
        <strain evidence="10">M133</strain>
    </source>
</reference>
<dbReference type="PANTHER" id="PTHR11558">
    <property type="entry name" value="SPERMIDINE/SPERMINE SYNTHASE"/>
    <property type="match status" value="1"/>
</dbReference>
<keyword evidence="4 5" id="KW-0620">Polyamine biosynthesis</keyword>
<dbReference type="InterPro" id="IPR001045">
    <property type="entry name" value="Spermi_synthase"/>
</dbReference>
<keyword evidence="3 5" id="KW-0745">Spermidine biosynthesis</keyword>
<organism evidence="10 11">
    <name type="scientific">Sulfidibacter corallicola</name>
    <dbReference type="NCBI Taxonomy" id="2818388"/>
    <lineage>
        <taxon>Bacteria</taxon>
        <taxon>Pseudomonadati</taxon>
        <taxon>Acidobacteriota</taxon>
        <taxon>Holophagae</taxon>
        <taxon>Acanthopleuribacterales</taxon>
        <taxon>Acanthopleuribacteraceae</taxon>
        <taxon>Sulfidibacter</taxon>
    </lineage>
</organism>
<dbReference type="PROSITE" id="PS01330">
    <property type="entry name" value="PABS_1"/>
    <property type="match status" value="1"/>
</dbReference>
<feature type="binding site" evidence="5">
    <location>
        <position position="97"/>
    </location>
    <ligand>
        <name>spermidine</name>
        <dbReference type="ChEBI" id="CHEBI:57834"/>
    </ligand>
</feature>
<feature type="binding site" evidence="5">
    <location>
        <position position="117"/>
    </location>
    <ligand>
        <name>S-methyl-5'-thioadenosine</name>
        <dbReference type="ChEBI" id="CHEBI:17509"/>
    </ligand>
</feature>
<dbReference type="Proteomes" id="UP000663929">
    <property type="component" value="Chromosome"/>
</dbReference>
<dbReference type="AlphaFoldDB" id="A0A8A4TRR4"/>
<evidence type="ECO:0000256" key="7">
    <source>
        <dbReference type="RuleBase" id="RU003836"/>
    </source>
</evidence>
<evidence type="ECO:0000313" key="10">
    <source>
        <dbReference type="EMBL" id="QTD52669.1"/>
    </source>
</evidence>
<feature type="domain" description="PABS" evidence="9">
    <location>
        <begin position="13"/>
        <end position="246"/>
    </location>
</feature>
<gene>
    <name evidence="5 10" type="primary">speE</name>
    <name evidence="10" type="ORF">J3U87_09355</name>
</gene>
<dbReference type="Gene3D" id="2.30.140.10">
    <property type="entry name" value="Spermidine synthase, tetramerisation domain"/>
    <property type="match status" value="1"/>
</dbReference>
<evidence type="ECO:0000256" key="1">
    <source>
        <dbReference type="ARBA" id="ARBA00007867"/>
    </source>
</evidence>
<evidence type="ECO:0000256" key="2">
    <source>
        <dbReference type="ARBA" id="ARBA00022679"/>
    </source>
</evidence>
<comment type="function">
    <text evidence="5">Catalyzes the irreversible transfer of a propylamine group from the amino donor S-adenosylmethioninamine (decarboxy-AdoMet) to putrescine (1,4-diaminobutane) to yield spermidine.</text>
</comment>
<dbReference type="InterPro" id="IPR030373">
    <property type="entry name" value="PABS_CS"/>
</dbReference>
<evidence type="ECO:0000256" key="6">
    <source>
        <dbReference type="PROSITE-ProRule" id="PRU00354"/>
    </source>
</evidence>
<comment type="subunit">
    <text evidence="5">Homodimer or homotetramer.</text>
</comment>
<dbReference type="SUPFAM" id="SSF53335">
    <property type="entry name" value="S-adenosyl-L-methionine-dependent methyltransferases"/>
    <property type="match status" value="1"/>
</dbReference>
<dbReference type="RefSeq" id="WP_237382773.1">
    <property type="nucleotide sequence ID" value="NZ_CP071793.1"/>
</dbReference>
<comment type="catalytic activity">
    <reaction evidence="5 8">
        <text>S-adenosyl 3-(methylsulfanyl)propylamine + putrescine = S-methyl-5'-thioadenosine + spermidine + H(+)</text>
        <dbReference type="Rhea" id="RHEA:12721"/>
        <dbReference type="ChEBI" id="CHEBI:15378"/>
        <dbReference type="ChEBI" id="CHEBI:17509"/>
        <dbReference type="ChEBI" id="CHEBI:57443"/>
        <dbReference type="ChEBI" id="CHEBI:57834"/>
        <dbReference type="ChEBI" id="CHEBI:326268"/>
        <dbReference type="EC" id="2.5.1.16"/>
    </reaction>
</comment>
<dbReference type="Pfam" id="PF17284">
    <property type="entry name" value="Spermine_synt_N"/>
    <property type="match status" value="1"/>
</dbReference>
<feature type="binding site" evidence="5">
    <location>
        <position position="42"/>
    </location>
    <ligand>
        <name>S-methyl-5'-thioadenosine</name>
        <dbReference type="ChEBI" id="CHEBI:17509"/>
    </ligand>
</feature>
<comment type="similarity">
    <text evidence="1 5 7">Belongs to the spermidine/spermine synthase family.</text>
</comment>
<evidence type="ECO:0000313" key="11">
    <source>
        <dbReference type="Proteomes" id="UP000663929"/>
    </source>
</evidence>
<dbReference type="HAMAP" id="MF_00198">
    <property type="entry name" value="Spermidine_synth"/>
    <property type="match status" value="1"/>
</dbReference>
<dbReference type="GO" id="GO:0008295">
    <property type="term" value="P:spermidine biosynthetic process"/>
    <property type="evidence" value="ECO:0007669"/>
    <property type="project" value="UniProtKB-UniRule"/>
</dbReference>
<dbReference type="PROSITE" id="PS51006">
    <property type="entry name" value="PABS_2"/>
    <property type="match status" value="1"/>
</dbReference>
<evidence type="ECO:0000256" key="5">
    <source>
        <dbReference type="HAMAP-Rule" id="MF_00198"/>
    </source>
</evidence>
<dbReference type="Pfam" id="PF01564">
    <property type="entry name" value="Spermine_synth"/>
    <property type="match status" value="1"/>
</dbReference>
<dbReference type="NCBIfam" id="TIGR00417">
    <property type="entry name" value="speE"/>
    <property type="match status" value="1"/>
</dbReference>
<dbReference type="PANTHER" id="PTHR11558:SF11">
    <property type="entry name" value="SPERMIDINE SYNTHASE"/>
    <property type="match status" value="1"/>
</dbReference>
<dbReference type="InterPro" id="IPR030374">
    <property type="entry name" value="PABS"/>
</dbReference>
<protein>
    <recommendedName>
        <fullName evidence="5">Polyamine aminopropyltransferase</fullName>
    </recommendedName>
    <alternativeName>
        <fullName evidence="5">Putrescine aminopropyltransferase</fullName>
        <shortName evidence="5">PAPT</shortName>
    </alternativeName>
    <alternativeName>
        <fullName evidence="5">Spermidine synthase</fullName>
        <shortName evidence="5">SPDS</shortName>
        <shortName evidence="5">SPDSY</shortName>
        <ecNumber evidence="5">2.5.1.16</ecNumber>
    </alternativeName>
</protein>
<feature type="active site" description="Proton acceptor" evidence="5 6">
    <location>
        <position position="166"/>
    </location>
</feature>
<dbReference type="CDD" id="cd02440">
    <property type="entry name" value="AdoMet_MTases"/>
    <property type="match status" value="1"/>
</dbReference>
<feature type="binding site" evidence="5">
    <location>
        <begin position="148"/>
        <end position="149"/>
    </location>
    <ligand>
        <name>S-methyl-5'-thioadenosine</name>
        <dbReference type="ChEBI" id="CHEBI:17509"/>
    </ligand>
</feature>
<dbReference type="UniPathway" id="UPA00248">
    <property type="reaction ID" value="UER00314"/>
</dbReference>
<accession>A0A8A4TRR4</accession>
<dbReference type="InterPro" id="IPR037163">
    <property type="entry name" value="Spermidine_synt_N_sf"/>
</dbReference>
<comment type="pathway">
    <text evidence="5">Amine and polyamine biosynthesis; spermidine biosynthesis; spermidine from putrescine: step 1/1.</text>
</comment>
<dbReference type="EMBL" id="CP071793">
    <property type="protein sequence ID" value="QTD52669.1"/>
    <property type="molecule type" value="Genomic_DNA"/>
</dbReference>
<evidence type="ECO:0000256" key="4">
    <source>
        <dbReference type="ARBA" id="ARBA00023115"/>
    </source>
</evidence>
<feature type="binding site" evidence="5">
    <location>
        <position position="173"/>
    </location>
    <ligand>
        <name>S-methyl-5'-thioadenosine</name>
        <dbReference type="ChEBI" id="CHEBI:17509"/>
    </ligand>
</feature>
<dbReference type="EC" id="2.5.1.16" evidence="5"/>
<keyword evidence="2 5" id="KW-0808">Transferase</keyword>
<evidence type="ECO:0000259" key="9">
    <source>
        <dbReference type="PROSITE" id="PS51006"/>
    </source>
</evidence>
<dbReference type="Gene3D" id="3.40.50.150">
    <property type="entry name" value="Vaccinia Virus protein VP39"/>
    <property type="match status" value="1"/>
</dbReference>
<dbReference type="InterPro" id="IPR029063">
    <property type="entry name" value="SAM-dependent_MTases_sf"/>
</dbReference>
<feature type="binding site" evidence="5">
    <location>
        <begin position="166"/>
        <end position="169"/>
    </location>
    <ligand>
        <name>spermidine</name>
        <dbReference type="ChEBI" id="CHEBI:57834"/>
    </ligand>
</feature>
<dbReference type="InterPro" id="IPR035246">
    <property type="entry name" value="Spermidine_synt_N"/>
</dbReference>
<feature type="binding site" evidence="5">
    <location>
        <position position="73"/>
    </location>
    <ligand>
        <name>spermidine</name>
        <dbReference type="ChEBI" id="CHEBI:57834"/>
    </ligand>
</feature>
<proteinExistence type="inferred from homology"/>
<keyword evidence="11" id="KW-1185">Reference proteome</keyword>
<dbReference type="NCBIfam" id="NF002010">
    <property type="entry name" value="PRK00811.1"/>
    <property type="match status" value="1"/>
</dbReference>
<evidence type="ECO:0000256" key="3">
    <source>
        <dbReference type="ARBA" id="ARBA00023066"/>
    </source>
</evidence>
<sequence>MEVKTNDTQSPLDMWVEENIENIAANKFRVLESIYSKRSRFQQVDLVRTKGHGLMLFLDGLVMCSERDEFVYHDMITHVPMFVHPDPRRVLIIGGGDGGTAREVLRHKGVEHCTMVEIDGDVVDVCKEYFHQTSCSLGDPRLDLRIEDGVRFMAETDQKFDVVMIDSTDPIGPATPLFGEAFYKDVHRVLAEDGIAVAQGESPFYQAQAQQAILHNVRTAFSHTYMYNYSNLCYPGGLWSFVMATKGLDPLADFDEARVAASGLEFQYYNPALHRGAFALPEFQRRLYEGLVTPWRD</sequence>
<dbReference type="GO" id="GO:0004766">
    <property type="term" value="F:spermidine synthase activity"/>
    <property type="evidence" value="ECO:0007669"/>
    <property type="project" value="UniProtKB-UniRule"/>
</dbReference>
<dbReference type="KEGG" id="scor:J3U87_09355"/>
<name>A0A8A4TRR4_SULCO</name>
<evidence type="ECO:0000256" key="8">
    <source>
        <dbReference type="RuleBase" id="RU003837"/>
    </source>
</evidence>